<dbReference type="InterPro" id="IPR041673">
    <property type="entry name" value="TetR_C_23"/>
</dbReference>
<dbReference type="Pfam" id="PF17931">
    <property type="entry name" value="TetR_C_23"/>
    <property type="match status" value="1"/>
</dbReference>
<evidence type="ECO:0000313" key="2">
    <source>
        <dbReference type="EMBL" id="RAR46691.1"/>
    </source>
</evidence>
<reference evidence="2 3" key="1">
    <citation type="submission" date="2018-06" db="EMBL/GenBank/DDBJ databases">
        <title>Genomic Encyclopedia of Type Strains, Phase III (KMG-III): the genomes of soil and plant-associated and newly described type strains.</title>
        <authorList>
            <person name="Whitman W."/>
        </authorList>
    </citation>
    <scope>NUCLEOTIDE SEQUENCE [LARGE SCALE GENOMIC DNA]</scope>
    <source>
        <strain evidence="2 3">CGMCC 1.12504</strain>
    </source>
</reference>
<evidence type="ECO:0000313" key="3">
    <source>
        <dbReference type="Proteomes" id="UP000249518"/>
    </source>
</evidence>
<gene>
    <name evidence="2" type="ORF">B0I10_11695</name>
</gene>
<dbReference type="AlphaFoldDB" id="A0A328WKB2"/>
<dbReference type="InterPro" id="IPR036271">
    <property type="entry name" value="Tet_transcr_reg_TetR-rel_C_sf"/>
</dbReference>
<comment type="caution">
    <text evidence="2">The sequence shown here is derived from an EMBL/GenBank/DDBJ whole genome shotgun (WGS) entry which is preliminary data.</text>
</comment>
<dbReference type="SUPFAM" id="SSF48498">
    <property type="entry name" value="Tetracyclin repressor-like, C-terminal domain"/>
    <property type="match status" value="1"/>
</dbReference>
<evidence type="ECO:0000259" key="1">
    <source>
        <dbReference type="Pfam" id="PF17931"/>
    </source>
</evidence>
<accession>A0A328WKB2</accession>
<keyword evidence="3" id="KW-1185">Reference proteome</keyword>
<organism evidence="2 3">
    <name type="scientific">Flavobacterium lacus</name>
    <dbReference type="NCBI Taxonomy" id="1353778"/>
    <lineage>
        <taxon>Bacteria</taxon>
        <taxon>Pseudomonadati</taxon>
        <taxon>Bacteroidota</taxon>
        <taxon>Flavobacteriia</taxon>
        <taxon>Flavobacteriales</taxon>
        <taxon>Flavobacteriaceae</taxon>
        <taxon>Flavobacterium</taxon>
    </lineage>
</organism>
<feature type="domain" description="Tetracyclin repressor-like C-terminal" evidence="1">
    <location>
        <begin position="103"/>
        <end position="228"/>
    </location>
</feature>
<protein>
    <recommendedName>
        <fullName evidence="1">Tetracyclin repressor-like C-terminal domain-containing protein</fullName>
    </recommendedName>
</protein>
<name>A0A328WKB2_9FLAO</name>
<proteinExistence type="predicted"/>
<sequence length="235" mass="27741">MSTFTIKKFNQKMATIKKTTTKKKLVSDDQIVSMYMDQVLQNNAEPKNVYLFCQENKILETEFYALYGSIEALKQDIWVKFFENVKNTVESDENYLTYSNKNKLLTLYFSLIEILTLNRSYVVFALKEEKNMLKNLQQLKSFRNHFKSFIVDMTDTQTSEEDFKVNKVLKPLYVEGAWVEFLFILKFWLEDTSKGFEKTDVMIEKAVKATFDVLDTTPLDSLLDLGKFVWKEKFN</sequence>
<dbReference type="Proteomes" id="UP000249518">
    <property type="component" value="Unassembled WGS sequence"/>
</dbReference>
<dbReference type="EMBL" id="QLSV01000016">
    <property type="protein sequence ID" value="RAR46691.1"/>
    <property type="molecule type" value="Genomic_DNA"/>
</dbReference>